<keyword evidence="2 9" id="KW-0645">Protease</keyword>
<proteinExistence type="predicted"/>
<keyword evidence="10" id="KW-1185">Reference proteome</keyword>
<dbReference type="Gene3D" id="3.30.2010.10">
    <property type="entry name" value="Metalloproteases ('zincins'), catalytic domain"/>
    <property type="match status" value="1"/>
</dbReference>
<feature type="chain" id="PRO_5011647852" evidence="7">
    <location>
        <begin position="21"/>
        <end position="480"/>
    </location>
</feature>
<reference evidence="9 10" key="1">
    <citation type="submission" date="2016-10" db="EMBL/GenBank/DDBJ databases">
        <authorList>
            <person name="de Groot N.N."/>
        </authorList>
    </citation>
    <scope>NUCLEOTIDE SEQUENCE [LARGE SCALE GENOMIC DNA]</scope>
    <source>
        <strain evidence="9 10">CGMCC 1.9113</strain>
    </source>
</reference>
<sequence>MRHLILAACLVGTASVPAAAQQARSISASDRAQGAQANPQLVAEYGGAYSGPQAAFVERVGKRVAVQSGLSNAGGDFTVTTLNSPVENAFAIPGGYVYVTRQLLALMNSEAELASVLGHEVGHVAANHSRSRQRAAGIGSILGTLGQVASSTFLGSGLAGALGSRASQIAPQLAVLGYGRAQEYEADRLGVRYITAAGYTPYAAASMLTQLNAETTLDARIAGRDANAVPSWMSTHPNGADRIVRARRLAEATGQPPASAVQDTTFLRMLDGLPYDDDPQQGVVDGQRFRHPALRVRFTAPAGYKIANGTDAVTILGSGGQAQFRTAAATGDLPGFVAQQLRKLGAAQPGEVRTGQANGRSYAFSTVRGSAGGRTVDATVVAYAFPGATHWFTLVTAPGTGIGPFEPLLASVAALTPAEAAAIRGKVVRVVAVKAGDTVDSLSARMAYPDYRRERFTTLNGIAADARLVPGTLVKLVVEG</sequence>
<dbReference type="Pfam" id="PF01435">
    <property type="entry name" value="Peptidase_M48"/>
    <property type="match status" value="1"/>
</dbReference>
<evidence type="ECO:0000313" key="10">
    <source>
        <dbReference type="Proteomes" id="UP000199586"/>
    </source>
</evidence>
<name>A0A1I5UCE4_9SPHN</name>
<gene>
    <name evidence="9" type="ORF">SAMN04488241_11117</name>
</gene>
<evidence type="ECO:0000256" key="6">
    <source>
        <dbReference type="ARBA" id="ARBA00023049"/>
    </source>
</evidence>
<feature type="signal peptide" evidence="7">
    <location>
        <begin position="1"/>
        <end position="20"/>
    </location>
</feature>
<evidence type="ECO:0000256" key="4">
    <source>
        <dbReference type="ARBA" id="ARBA00022801"/>
    </source>
</evidence>
<organism evidence="9 10">
    <name type="scientific">Sphingomonas rubra</name>
    <dbReference type="NCBI Taxonomy" id="634430"/>
    <lineage>
        <taxon>Bacteria</taxon>
        <taxon>Pseudomonadati</taxon>
        <taxon>Pseudomonadota</taxon>
        <taxon>Alphaproteobacteria</taxon>
        <taxon>Sphingomonadales</taxon>
        <taxon>Sphingomonadaceae</taxon>
        <taxon>Sphingomonas</taxon>
    </lineage>
</organism>
<evidence type="ECO:0000256" key="1">
    <source>
        <dbReference type="ARBA" id="ARBA00001947"/>
    </source>
</evidence>
<dbReference type="PANTHER" id="PTHR22726:SF24">
    <property type="entry name" value="M48 FAMILY METALLOPEPTIDASE"/>
    <property type="match status" value="1"/>
</dbReference>
<keyword evidence="3" id="KW-0479">Metal-binding</keyword>
<keyword evidence="7" id="KW-0732">Signal</keyword>
<dbReference type="PANTHER" id="PTHR22726">
    <property type="entry name" value="METALLOENDOPEPTIDASE OMA1"/>
    <property type="match status" value="1"/>
</dbReference>
<protein>
    <submittedName>
        <fullName evidence="9">Putative Zn-dependent protease</fullName>
    </submittedName>
</protein>
<feature type="domain" description="Peptidase M48" evidence="8">
    <location>
        <begin position="55"/>
        <end position="248"/>
    </location>
</feature>
<evidence type="ECO:0000256" key="2">
    <source>
        <dbReference type="ARBA" id="ARBA00022670"/>
    </source>
</evidence>
<keyword evidence="4" id="KW-0378">Hydrolase</keyword>
<dbReference type="GO" id="GO:0016020">
    <property type="term" value="C:membrane"/>
    <property type="evidence" value="ECO:0007669"/>
    <property type="project" value="TreeGrafter"/>
</dbReference>
<evidence type="ECO:0000256" key="5">
    <source>
        <dbReference type="ARBA" id="ARBA00022833"/>
    </source>
</evidence>
<keyword evidence="5" id="KW-0862">Zinc</keyword>
<dbReference type="GO" id="GO:0051603">
    <property type="term" value="P:proteolysis involved in protein catabolic process"/>
    <property type="evidence" value="ECO:0007669"/>
    <property type="project" value="TreeGrafter"/>
</dbReference>
<accession>A0A1I5UCE4</accession>
<evidence type="ECO:0000313" key="9">
    <source>
        <dbReference type="EMBL" id="SFP92286.1"/>
    </source>
</evidence>
<dbReference type="RefSeq" id="WP_093334170.1">
    <property type="nucleotide sequence ID" value="NZ_FOXP01000011.1"/>
</dbReference>
<comment type="cofactor">
    <cofactor evidence="1">
        <name>Zn(2+)</name>
        <dbReference type="ChEBI" id="CHEBI:29105"/>
    </cofactor>
</comment>
<keyword evidence="6" id="KW-0482">Metalloprotease</keyword>
<dbReference type="InterPro" id="IPR051156">
    <property type="entry name" value="Mito/Outer_Membr_Metalloprot"/>
</dbReference>
<evidence type="ECO:0000256" key="7">
    <source>
        <dbReference type="SAM" id="SignalP"/>
    </source>
</evidence>
<dbReference type="AlphaFoldDB" id="A0A1I5UCE4"/>
<dbReference type="OrthoDB" id="9810445at2"/>
<dbReference type="GO" id="GO:0004222">
    <property type="term" value="F:metalloendopeptidase activity"/>
    <property type="evidence" value="ECO:0007669"/>
    <property type="project" value="InterPro"/>
</dbReference>
<evidence type="ECO:0000256" key="3">
    <source>
        <dbReference type="ARBA" id="ARBA00022723"/>
    </source>
</evidence>
<evidence type="ECO:0000259" key="8">
    <source>
        <dbReference type="Pfam" id="PF01435"/>
    </source>
</evidence>
<dbReference type="GO" id="GO:0046872">
    <property type="term" value="F:metal ion binding"/>
    <property type="evidence" value="ECO:0007669"/>
    <property type="project" value="UniProtKB-KW"/>
</dbReference>
<dbReference type="Proteomes" id="UP000199586">
    <property type="component" value="Unassembled WGS sequence"/>
</dbReference>
<dbReference type="EMBL" id="FOXP01000011">
    <property type="protein sequence ID" value="SFP92286.1"/>
    <property type="molecule type" value="Genomic_DNA"/>
</dbReference>
<dbReference type="STRING" id="634430.SAMN04488241_11117"/>
<dbReference type="InterPro" id="IPR001915">
    <property type="entry name" value="Peptidase_M48"/>
</dbReference>